<dbReference type="GO" id="GO:0020037">
    <property type="term" value="F:heme binding"/>
    <property type="evidence" value="ECO:0007669"/>
    <property type="project" value="InterPro"/>
</dbReference>
<comment type="pathway">
    <text evidence="2">Secondary metabolite biosynthesis.</text>
</comment>
<dbReference type="GO" id="GO:0005506">
    <property type="term" value="F:iron ion binding"/>
    <property type="evidence" value="ECO:0007669"/>
    <property type="project" value="InterPro"/>
</dbReference>
<dbReference type="InterPro" id="IPR017972">
    <property type="entry name" value="Cyt_P450_CS"/>
</dbReference>
<dbReference type="InParanoid" id="A0A0H2S0R9"/>
<dbReference type="InterPro" id="IPR036396">
    <property type="entry name" value="Cyt_P450_sf"/>
</dbReference>
<evidence type="ECO:0000256" key="8">
    <source>
        <dbReference type="ARBA" id="ARBA00023033"/>
    </source>
</evidence>
<evidence type="ECO:0000256" key="9">
    <source>
        <dbReference type="PIRSR" id="PIRSR602401-1"/>
    </source>
</evidence>
<evidence type="ECO:0000256" key="5">
    <source>
        <dbReference type="ARBA" id="ARBA00022723"/>
    </source>
</evidence>
<keyword evidence="11" id="KW-0732">Signal</keyword>
<dbReference type="GO" id="GO:0004497">
    <property type="term" value="F:monooxygenase activity"/>
    <property type="evidence" value="ECO:0007669"/>
    <property type="project" value="UniProtKB-KW"/>
</dbReference>
<dbReference type="CDD" id="cd11065">
    <property type="entry name" value="CYP64-like"/>
    <property type="match status" value="1"/>
</dbReference>
<dbReference type="EMBL" id="KQ085905">
    <property type="protein sequence ID" value="KLO17442.1"/>
    <property type="molecule type" value="Genomic_DNA"/>
</dbReference>
<evidence type="ECO:0000256" key="10">
    <source>
        <dbReference type="RuleBase" id="RU000461"/>
    </source>
</evidence>
<accession>A0A0H2S0R9</accession>
<reference evidence="12 13" key="1">
    <citation type="submission" date="2015-04" db="EMBL/GenBank/DDBJ databases">
        <title>Complete genome sequence of Schizopora paradoxa KUC8140, a cosmopolitan wood degrader in East Asia.</title>
        <authorList>
            <consortium name="DOE Joint Genome Institute"/>
            <person name="Min B."/>
            <person name="Park H."/>
            <person name="Jang Y."/>
            <person name="Kim J.-J."/>
            <person name="Kim K.H."/>
            <person name="Pangilinan J."/>
            <person name="Lipzen A."/>
            <person name="Riley R."/>
            <person name="Grigoriev I.V."/>
            <person name="Spatafora J.W."/>
            <person name="Choi I.-G."/>
        </authorList>
    </citation>
    <scope>NUCLEOTIDE SEQUENCE [LARGE SCALE GENOMIC DNA]</scope>
    <source>
        <strain evidence="12 13">KUC8140</strain>
    </source>
</reference>
<evidence type="ECO:0000313" key="13">
    <source>
        <dbReference type="Proteomes" id="UP000053477"/>
    </source>
</evidence>
<dbReference type="PANTHER" id="PTHR46300:SF7">
    <property type="entry name" value="P450, PUTATIVE (EUROFUNG)-RELATED"/>
    <property type="match status" value="1"/>
</dbReference>
<keyword evidence="6 10" id="KW-0560">Oxidoreductase</keyword>
<feature type="binding site" description="axial binding residue" evidence="9">
    <location>
        <position position="476"/>
    </location>
    <ligand>
        <name>heme</name>
        <dbReference type="ChEBI" id="CHEBI:30413"/>
    </ligand>
    <ligandPart>
        <name>Fe</name>
        <dbReference type="ChEBI" id="CHEBI:18248"/>
    </ligandPart>
</feature>
<keyword evidence="4 9" id="KW-0349">Heme</keyword>
<dbReference type="Pfam" id="PF00067">
    <property type="entry name" value="p450"/>
    <property type="match status" value="1"/>
</dbReference>
<dbReference type="GO" id="GO:0016705">
    <property type="term" value="F:oxidoreductase activity, acting on paired donors, with incorporation or reduction of molecular oxygen"/>
    <property type="evidence" value="ECO:0007669"/>
    <property type="project" value="InterPro"/>
</dbReference>
<dbReference type="STRING" id="27342.A0A0H2S0R9"/>
<name>A0A0H2S0R9_9AGAM</name>
<sequence>MPVQFLCFLTVIKVGCGDSDIRTQIFWSCSKHSKMLNILPTWIDCIVLMIVFSWLKLLQQRKSPNYPPGPKGYPLIGNMLEMMVSEMWEVARKWRSSYGEFIYLKSLNQTVFVINSYEIAVELLEKRSLNYSDRPSTITLSELQQWDWAFTMKPYGEEWRRLRAPLQKFFDPANLAQLDNVLEYEAEKLLHNLIRSPGDYEMHVRTAVASFIMTTIYGHEVTTSDDPSVNLAKEGVEQVSLALRPGEYLVDILPWLKYVPKWFPGAGFQVIAERAAKLSHDTRRLPFIEARDKIISGKSTSSSLTEQEIERCQKVGGLLSEEDEDRISSMSGVGYLAGGDTSFAAIMSLLLAMIAFPEVQKRAQAEIDEVVGTDRLPKLSDRMQLPYCMAMCKEVNRWNPVIPFGLAHLSKRDDTYNGYFIPAKSIMLPNQWAMLHDPEEYPEPSIFRPERFLPGIGERVQRDPAKVAFGFGRRICPGRFMAENTVFIMAVQILAVFDICKALNDKGEVIEPEVKFTHDGVARYPLPFECAIKPRSREAIELLREE</sequence>
<dbReference type="PRINTS" id="PR00463">
    <property type="entry name" value="EP450I"/>
</dbReference>
<dbReference type="Proteomes" id="UP000053477">
    <property type="component" value="Unassembled WGS sequence"/>
</dbReference>
<protein>
    <submittedName>
        <fullName evidence="12">Cytochrome P450</fullName>
    </submittedName>
</protein>
<evidence type="ECO:0000256" key="1">
    <source>
        <dbReference type="ARBA" id="ARBA00001971"/>
    </source>
</evidence>
<evidence type="ECO:0000256" key="6">
    <source>
        <dbReference type="ARBA" id="ARBA00023002"/>
    </source>
</evidence>
<gene>
    <name evidence="12" type="ORF">SCHPADRAFT_169255</name>
</gene>
<evidence type="ECO:0000256" key="7">
    <source>
        <dbReference type="ARBA" id="ARBA00023004"/>
    </source>
</evidence>
<dbReference type="OrthoDB" id="2789670at2759"/>
<comment type="similarity">
    <text evidence="3 10">Belongs to the cytochrome P450 family.</text>
</comment>
<evidence type="ECO:0000313" key="12">
    <source>
        <dbReference type="EMBL" id="KLO17442.1"/>
    </source>
</evidence>
<evidence type="ECO:0000256" key="11">
    <source>
        <dbReference type="SAM" id="SignalP"/>
    </source>
</evidence>
<keyword evidence="5 9" id="KW-0479">Metal-binding</keyword>
<keyword evidence="8 10" id="KW-0503">Monooxygenase</keyword>
<dbReference type="InterPro" id="IPR001128">
    <property type="entry name" value="Cyt_P450"/>
</dbReference>
<proteinExistence type="inferred from homology"/>
<dbReference type="AlphaFoldDB" id="A0A0H2S0R9"/>
<dbReference type="InterPro" id="IPR002401">
    <property type="entry name" value="Cyt_P450_E_grp-I"/>
</dbReference>
<keyword evidence="7 9" id="KW-0408">Iron</keyword>
<dbReference type="InterPro" id="IPR050364">
    <property type="entry name" value="Cytochrome_P450_fung"/>
</dbReference>
<evidence type="ECO:0000256" key="4">
    <source>
        <dbReference type="ARBA" id="ARBA00022617"/>
    </source>
</evidence>
<keyword evidence="13" id="KW-1185">Reference proteome</keyword>
<feature type="signal peptide" evidence="11">
    <location>
        <begin position="1"/>
        <end position="17"/>
    </location>
</feature>
<feature type="chain" id="PRO_5005202310" evidence="11">
    <location>
        <begin position="18"/>
        <end position="546"/>
    </location>
</feature>
<evidence type="ECO:0000256" key="3">
    <source>
        <dbReference type="ARBA" id="ARBA00010617"/>
    </source>
</evidence>
<evidence type="ECO:0000256" key="2">
    <source>
        <dbReference type="ARBA" id="ARBA00005179"/>
    </source>
</evidence>
<comment type="cofactor">
    <cofactor evidence="1 9">
        <name>heme</name>
        <dbReference type="ChEBI" id="CHEBI:30413"/>
    </cofactor>
</comment>
<dbReference type="Gene3D" id="1.10.630.10">
    <property type="entry name" value="Cytochrome P450"/>
    <property type="match status" value="1"/>
</dbReference>
<dbReference type="SUPFAM" id="SSF48264">
    <property type="entry name" value="Cytochrome P450"/>
    <property type="match status" value="1"/>
</dbReference>
<dbReference type="PROSITE" id="PS00086">
    <property type="entry name" value="CYTOCHROME_P450"/>
    <property type="match status" value="1"/>
</dbReference>
<dbReference type="PANTHER" id="PTHR46300">
    <property type="entry name" value="P450, PUTATIVE (EUROFUNG)-RELATED-RELATED"/>
    <property type="match status" value="1"/>
</dbReference>
<organism evidence="12 13">
    <name type="scientific">Schizopora paradoxa</name>
    <dbReference type="NCBI Taxonomy" id="27342"/>
    <lineage>
        <taxon>Eukaryota</taxon>
        <taxon>Fungi</taxon>
        <taxon>Dikarya</taxon>
        <taxon>Basidiomycota</taxon>
        <taxon>Agaricomycotina</taxon>
        <taxon>Agaricomycetes</taxon>
        <taxon>Hymenochaetales</taxon>
        <taxon>Schizoporaceae</taxon>
        <taxon>Schizopora</taxon>
    </lineage>
</organism>